<name>A0AC61DAJ3_9FIRM</name>
<accession>A0AC61DAJ3</accession>
<proteinExistence type="predicted"/>
<protein>
    <submittedName>
        <fullName evidence="1">Alcohol dehydrogenase</fullName>
    </submittedName>
</protein>
<evidence type="ECO:0000313" key="2">
    <source>
        <dbReference type="Proteomes" id="UP000224460"/>
    </source>
</evidence>
<gene>
    <name evidence="1" type="ORF">CS063_11435</name>
</gene>
<dbReference type="EMBL" id="PEDL01000012">
    <property type="protein sequence ID" value="PHV70274.1"/>
    <property type="molecule type" value="Genomic_DNA"/>
</dbReference>
<dbReference type="Proteomes" id="UP000224460">
    <property type="component" value="Unassembled WGS sequence"/>
</dbReference>
<comment type="caution">
    <text evidence="1">The sequence shown here is derived from an EMBL/GenBank/DDBJ whole genome shotgun (WGS) entry which is preliminary data.</text>
</comment>
<keyword evidence="2" id="KW-1185">Reference proteome</keyword>
<organism evidence="1 2">
    <name type="scientific">Sporanaerobium hydrogeniformans</name>
    <dbReference type="NCBI Taxonomy" id="3072179"/>
    <lineage>
        <taxon>Bacteria</taxon>
        <taxon>Bacillati</taxon>
        <taxon>Bacillota</taxon>
        <taxon>Clostridia</taxon>
        <taxon>Lachnospirales</taxon>
        <taxon>Lachnospiraceae</taxon>
        <taxon>Sporanaerobium</taxon>
    </lineage>
</organism>
<sequence>MVKFKLDTEICFGSNALDRLDELEGQHVAIITDSFLASTKVMETVKQKLAVCASVSLFDEVTPDPTIDLVTKGLRFLIDAKVTTVIAIGGGSSIDAAKAIVLMARQADSASKIELIAIPTTSGTGSEVTQFAVISDAEKGVKYPLVDASLRPDVAILESEFVRTVPQKVTADTGFDVITHALEAYVSENANDLSDALAEKAVELAYEYLPKAYANGEDLVAREKMHSASCLAGIAFSSAGLGINHSIAHGLGAKFHIPHGRANAMLLPHIVKFNACLEESFGLEYSKAALKYAHIAKILGISHSETRKDVLAFIKELEYMLKMTKTPTTLKEVGIKREDFLHFKASIVEGALADVCTTTNPRKAHSEDIERILEDIME</sequence>
<evidence type="ECO:0000313" key="1">
    <source>
        <dbReference type="EMBL" id="PHV70274.1"/>
    </source>
</evidence>
<reference evidence="1" key="1">
    <citation type="submission" date="2017-10" db="EMBL/GenBank/DDBJ databases">
        <title>Genome sequence of cellulolytic Lachnospiraceae bacterium XHS1971 isolated from hotspring sediment.</title>
        <authorList>
            <person name="Vasudevan G."/>
            <person name="Joshi A.J."/>
            <person name="Hivarkar S."/>
            <person name="Lanjekar V.B."/>
            <person name="Dhakephalkar P.K."/>
            <person name="Dagar S."/>
        </authorList>
    </citation>
    <scope>NUCLEOTIDE SEQUENCE</scope>
    <source>
        <strain evidence="1">XHS1971</strain>
    </source>
</reference>